<organism evidence="1 2">
    <name type="scientific">Punica granatum</name>
    <name type="common">Pomegranate</name>
    <dbReference type="NCBI Taxonomy" id="22663"/>
    <lineage>
        <taxon>Eukaryota</taxon>
        <taxon>Viridiplantae</taxon>
        <taxon>Streptophyta</taxon>
        <taxon>Embryophyta</taxon>
        <taxon>Tracheophyta</taxon>
        <taxon>Spermatophyta</taxon>
        <taxon>Magnoliopsida</taxon>
        <taxon>eudicotyledons</taxon>
        <taxon>Gunneridae</taxon>
        <taxon>Pentapetalae</taxon>
        <taxon>rosids</taxon>
        <taxon>malvids</taxon>
        <taxon>Myrtales</taxon>
        <taxon>Lythraceae</taxon>
        <taxon>Punica</taxon>
    </lineage>
</organism>
<keyword evidence="2" id="KW-1185">Reference proteome</keyword>
<gene>
    <name evidence="1" type="ORF">CRG98_032765</name>
</gene>
<evidence type="ECO:0000313" key="1">
    <source>
        <dbReference type="EMBL" id="PKI46827.1"/>
    </source>
</evidence>
<dbReference type="EMBL" id="PGOL01002569">
    <property type="protein sequence ID" value="PKI46827.1"/>
    <property type="molecule type" value="Genomic_DNA"/>
</dbReference>
<proteinExistence type="predicted"/>
<dbReference type="AlphaFoldDB" id="A0A2I0IS52"/>
<protein>
    <submittedName>
        <fullName evidence="1">Uncharacterized protein</fullName>
    </submittedName>
</protein>
<reference evidence="1 2" key="1">
    <citation type="submission" date="2017-11" db="EMBL/GenBank/DDBJ databases">
        <title>De-novo sequencing of pomegranate (Punica granatum L.) genome.</title>
        <authorList>
            <person name="Akparov Z."/>
            <person name="Amiraslanov A."/>
            <person name="Hajiyeva S."/>
            <person name="Abbasov M."/>
            <person name="Kaur K."/>
            <person name="Hamwieh A."/>
            <person name="Solovyev V."/>
            <person name="Salamov A."/>
            <person name="Braich B."/>
            <person name="Kosarev P."/>
            <person name="Mahmoud A."/>
            <person name="Hajiyev E."/>
            <person name="Babayeva S."/>
            <person name="Izzatullayeva V."/>
            <person name="Mammadov A."/>
            <person name="Mammadov A."/>
            <person name="Sharifova S."/>
            <person name="Ojaghi J."/>
            <person name="Eynullazada K."/>
            <person name="Bayramov B."/>
            <person name="Abdulazimova A."/>
            <person name="Shahmuradov I."/>
        </authorList>
    </citation>
    <scope>NUCLEOTIDE SEQUENCE [LARGE SCALE GENOMIC DNA]</scope>
    <source>
        <strain evidence="2">cv. AG2017</strain>
        <tissue evidence="1">Leaf</tissue>
    </source>
</reference>
<comment type="caution">
    <text evidence="1">The sequence shown here is derived from an EMBL/GenBank/DDBJ whole genome shotgun (WGS) entry which is preliminary data.</text>
</comment>
<dbReference type="Proteomes" id="UP000233551">
    <property type="component" value="Unassembled WGS sequence"/>
</dbReference>
<sequence length="130" mass="14206">MGENTQLIRALTVTPCLPACHSIVNRECRRGTSASMSLPACHRCSLTHSRRGRNRSTTGWARFFKANGADKAPEYLAAIATGMVVVAEIEPPPPSGSLSLALSLSFRFSLSRAGWIHLRHHSHVRGRDCI</sequence>
<accession>A0A2I0IS52</accession>
<evidence type="ECO:0000313" key="2">
    <source>
        <dbReference type="Proteomes" id="UP000233551"/>
    </source>
</evidence>
<name>A0A2I0IS52_PUNGR</name>